<keyword evidence="18" id="KW-1185">Reference proteome</keyword>
<feature type="binding site" evidence="14">
    <location>
        <position position="42"/>
    </location>
    <ligand>
        <name>Mg(2+)</name>
        <dbReference type="ChEBI" id="CHEBI:18420"/>
        <label>2</label>
    </ligand>
</feature>
<dbReference type="PANTHER" id="PTHR43185:SF1">
    <property type="entry name" value="FE(2+) TRANSPORTER FEOB"/>
    <property type="match status" value="1"/>
</dbReference>
<dbReference type="PRINTS" id="PR00326">
    <property type="entry name" value="GTP1OBG"/>
</dbReference>
<feature type="transmembrane region" description="Helical" evidence="15">
    <location>
        <begin position="515"/>
        <end position="540"/>
    </location>
</feature>
<dbReference type="Pfam" id="PF07670">
    <property type="entry name" value="Gate"/>
    <property type="match status" value="2"/>
</dbReference>
<comment type="caution">
    <text evidence="17">The sequence shown here is derived from an EMBL/GenBank/DDBJ whole genome shotgun (WGS) entry which is preliminary data.</text>
</comment>
<evidence type="ECO:0000256" key="5">
    <source>
        <dbReference type="ARBA" id="ARBA00022692"/>
    </source>
</evidence>
<evidence type="ECO:0000256" key="8">
    <source>
        <dbReference type="ARBA" id="ARBA00023004"/>
    </source>
</evidence>
<keyword evidence="6 13" id="KW-0547">Nucleotide-binding</keyword>
<keyword evidence="2 15" id="KW-0813">Transport</keyword>
<dbReference type="InterPro" id="IPR011642">
    <property type="entry name" value="Gate_dom"/>
</dbReference>
<dbReference type="Pfam" id="PF02421">
    <property type="entry name" value="FeoB_N"/>
    <property type="match status" value="1"/>
</dbReference>
<dbReference type="Proteomes" id="UP000247555">
    <property type="component" value="Unassembled WGS sequence"/>
</dbReference>
<keyword evidence="8 15" id="KW-0408">Iron</keyword>
<evidence type="ECO:0000313" key="17">
    <source>
        <dbReference type="EMBL" id="PXX78732.1"/>
    </source>
</evidence>
<feature type="binding site" evidence="13">
    <location>
        <begin position="137"/>
        <end position="140"/>
    </location>
    <ligand>
        <name>GTP</name>
        <dbReference type="ChEBI" id="CHEBI:37565"/>
        <label>1</label>
    </ligand>
</feature>
<keyword evidence="7 15" id="KW-1133">Transmembrane helix</keyword>
<dbReference type="Gene3D" id="3.40.50.300">
    <property type="entry name" value="P-loop containing nucleotide triphosphate hydrolases"/>
    <property type="match status" value="1"/>
</dbReference>
<accession>A0A318KQ99</accession>
<dbReference type="Pfam" id="PF07664">
    <property type="entry name" value="FeoB_C"/>
    <property type="match status" value="1"/>
</dbReference>
<keyword evidence="3" id="KW-1003">Cell membrane</keyword>
<evidence type="ECO:0000256" key="6">
    <source>
        <dbReference type="ARBA" id="ARBA00022741"/>
    </source>
</evidence>
<dbReference type="InterPro" id="IPR011640">
    <property type="entry name" value="Fe2_transport_prot_B_C"/>
</dbReference>
<dbReference type="RefSeq" id="WP_110390853.1">
    <property type="nucleotide sequence ID" value="NZ_QJKI01000010.1"/>
</dbReference>
<protein>
    <recommendedName>
        <fullName evidence="12 15">Ferrous iron transport protein B</fullName>
    </recommendedName>
</protein>
<reference evidence="17 18" key="1">
    <citation type="submission" date="2018-05" db="EMBL/GenBank/DDBJ databases">
        <title>Genomic Encyclopedia of Type Strains, Phase IV (KMG-IV): sequencing the most valuable type-strain genomes for metagenomic binning, comparative biology and taxonomic classification.</title>
        <authorList>
            <person name="Goeker M."/>
        </authorList>
    </citation>
    <scope>NUCLEOTIDE SEQUENCE [LARGE SCALE GENOMIC DNA]</scope>
    <source>
        <strain evidence="17 18">DSM 29661</strain>
    </source>
</reference>
<name>A0A318KQ99_9NEIS</name>
<evidence type="ECO:0000256" key="9">
    <source>
        <dbReference type="ARBA" id="ARBA00023065"/>
    </source>
</evidence>
<evidence type="ECO:0000259" key="16">
    <source>
        <dbReference type="PROSITE" id="PS51711"/>
    </source>
</evidence>
<keyword evidence="4 15" id="KW-0410">Iron transport</keyword>
<dbReference type="EMBL" id="QJKI01000010">
    <property type="protein sequence ID" value="PXX78732.1"/>
    <property type="molecule type" value="Genomic_DNA"/>
</dbReference>
<feature type="transmembrane region" description="Helical" evidence="15">
    <location>
        <begin position="376"/>
        <end position="397"/>
    </location>
</feature>
<dbReference type="InterPro" id="IPR003373">
    <property type="entry name" value="Fe2_transport_prot-B"/>
</dbReference>
<gene>
    <name evidence="17" type="ORF">DFR34_11054</name>
</gene>
<dbReference type="AlphaFoldDB" id="A0A318KQ99"/>
<evidence type="ECO:0000256" key="13">
    <source>
        <dbReference type="PIRSR" id="PIRSR603373-1"/>
    </source>
</evidence>
<keyword evidence="10 13" id="KW-0342">GTP-binding</keyword>
<feature type="transmembrane region" description="Helical" evidence="15">
    <location>
        <begin position="464"/>
        <end position="484"/>
    </location>
</feature>
<dbReference type="GO" id="GO:0015093">
    <property type="term" value="F:ferrous iron transmembrane transporter activity"/>
    <property type="evidence" value="ECO:0007669"/>
    <property type="project" value="UniProtKB-UniRule"/>
</dbReference>
<keyword evidence="11 15" id="KW-0472">Membrane</keyword>
<dbReference type="NCBIfam" id="TIGR00437">
    <property type="entry name" value="feoB"/>
    <property type="match status" value="1"/>
</dbReference>
<feature type="binding site" evidence="13">
    <location>
        <begin position="31"/>
        <end position="38"/>
    </location>
    <ligand>
        <name>GTP</name>
        <dbReference type="ChEBI" id="CHEBI:37565"/>
        <label>1</label>
    </ligand>
</feature>
<organism evidence="17 18">
    <name type="scientific">Rivihabitans pingtungensis</name>
    <dbReference type="NCBI Taxonomy" id="1054498"/>
    <lineage>
        <taxon>Bacteria</taxon>
        <taxon>Pseudomonadati</taxon>
        <taxon>Pseudomonadota</taxon>
        <taxon>Betaproteobacteria</taxon>
        <taxon>Neisseriales</taxon>
        <taxon>Aquaspirillaceae</taxon>
        <taxon>Rivihabitans</taxon>
    </lineage>
</organism>
<dbReference type="OrthoDB" id="9809127at2"/>
<comment type="subcellular location">
    <subcellularLocation>
        <location evidence="15">Cell inner membrane</location>
        <topology evidence="15">Multi-pass membrane protein</topology>
    </subcellularLocation>
    <subcellularLocation>
        <location evidence="1">Cell membrane</location>
        <topology evidence="1">Multi-pass membrane protein</topology>
    </subcellularLocation>
</comment>
<feature type="binding site" evidence="13">
    <location>
        <begin position="77"/>
        <end position="80"/>
    </location>
    <ligand>
        <name>GTP</name>
        <dbReference type="ChEBI" id="CHEBI:37565"/>
        <label>1</label>
    </ligand>
</feature>
<evidence type="ECO:0000256" key="4">
    <source>
        <dbReference type="ARBA" id="ARBA00022496"/>
    </source>
</evidence>
<keyword evidence="14" id="KW-0460">Magnesium</keyword>
<comment type="similarity">
    <text evidence="15">Belongs to the TRAFAC class TrmE-Era-EngA-EngB-Septin-like GTPase superfamily. FeoB GTPase (TC 9.A.8) family.</text>
</comment>
<dbReference type="InterPro" id="IPR006073">
    <property type="entry name" value="GTP-bd"/>
</dbReference>
<comment type="function">
    <text evidence="15">Probable transporter of a GTP-driven Fe(2+) uptake system.</text>
</comment>
<dbReference type="GO" id="GO:0005886">
    <property type="term" value="C:plasma membrane"/>
    <property type="evidence" value="ECO:0007669"/>
    <property type="project" value="UniProtKB-SubCell"/>
</dbReference>
<feature type="transmembrane region" description="Helical" evidence="15">
    <location>
        <begin position="302"/>
        <end position="322"/>
    </location>
</feature>
<keyword evidence="9" id="KW-0406">Ion transport</keyword>
<feature type="transmembrane region" description="Helical" evidence="15">
    <location>
        <begin position="409"/>
        <end position="429"/>
    </location>
</feature>
<feature type="transmembrane region" description="Helical" evidence="15">
    <location>
        <begin position="552"/>
        <end position="574"/>
    </location>
</feature>
<evidence type="ECO:0000313" key="18">
    <source>
        <dbReference type="Proteomes" id="UP000247555"/>
    </source>
</evidence>
<evidence type="ECO:0000256" key="3">
    <source>
        <dbReference type="ARBA" id="ARBA00022475"/>
    </source>
</evidence>
<evidence type="ECO:0000256" key="7">
    <source>
        <dbReference type="ARBA" id="ARBA00022989"/>
    </source>
</evidence>
<feature type="binding site" evidence="14">
    <location>
        <position position="45"/>
    </location>
    <ligand>
        <name>Mg(2+)</name>
        <dbReference type="ChEBI" id="CHEBI:18420"/>
        <label>2</label>
    </ligand>
</feature>
<evidence type="ECO:0000256" key="1">
    <source>
        <dbReference type="ARBA" id="ARBA00004651"/>
    </source>
</evidence>
<dbReference type="PANTHER" id="PTHR43185">
    <property type="entry name" value="FERROUS IRON TRANSPORT PROTEIN B"/>
    <property type="match status" value="1"/>
</dbReference>
<evidence type="ECO:0000256" key="14">
    <source>
        <dbReference type="PIRSR" id="PIRSR603373-2"/>
    </source>
</evidence>
<dbReference type="GO" id="GO:0005525">
    <property type="term" value="F:GTP binding"/>
    <property type="evidence" value="ECO:0007669"/>
    <property type="project" value="UniProtKB-KW"/>
</dbReference>
<dbReference type="GO" id="GO:0046872">
    <property type="term" value="F:metal ion binding"/>
    <property type="evidence" value="ECO:0007669"/>
    <property type="project" value="UniProtKB-KW"/>
</dbReference>
<dbReference type="InterPro" id="IPR027417">
    <property type="entry name" value="P-loop_NTPase"/>
</dbReference>
<dbReference type="InterPro" id="IPR030389">
    <property type="entry name" value="G_FEOB_dom"/>
</dbReference>
<sequence length="614" mass="66508">MTASCPKCPPSGAGLSAIEAARQGRRLAVVGLPNAGKSTFFNRLTGLSQRVGNWPGLTIDLASAKVVLGARAVEVVDLPGIHDLSGYSEDEAVVREVLAGSVFDGLVVVVNGAQLDRHWRLVWQLAQLDLPLVVLVNMQDEMRQLGIRADLDALSARLGAPVLAMSARKGENWPAVRAALTQLAAQIPAREAPVAIATLDALPAGLEEARAMLAGVHHVPATLPATWTTRIDQLLLHPWLGLPMFAVLMALIFQATYLLGTPMQEELGAGLDWVQAQWWQPALASAPAWLQSLLLEGVWQGVSTVLTFVPILFVFFVLMAVVEDSGYLARAAFLMDAWMTRLGLDGRSFVMHLMGFGCNVPAILGTRIMRERRLRWLTMLVIPFSVCSARLQVFLFFVSTLFSAQAAPWVLLSLYLASFLVAMLTAWLFKRALPHREALVMEMPPYRLPVLTYLFTRAGGEVKAFLQLASTFILAGVVLIWALTHLPAAGGPTLATQLGEWLAPVLDPLGIHHELAVALMVGVVAKEILLGGMAVIYGVPEAGLAQVISQQLDWVAAYSFMLFTLIYTPCLSTIAAIRKESRSNGFAALSVGYSLALAWCVAALFYQGARLLHL</sequence>
<evidence type="ECO:0000256" key="11">
    <source>
        <dbReference type="ARBA" id="ARBA00023136"/>
    </source>
</evidence>
<feature type="transmembrane region" description="Helical" evidence="15">
    <location>
        <begin position="586"/>
        <end position="606"/>
    </location>
</feature>
<evidence type="ECO:0000256" key="15">
    <source>
        <dbReference type="RuleBase" id="RU362098"/>
    </source>
</evidence>
<evidence type="ECO:0000256" key="10">
    <source>
        <dbReference type="ARBA" id="ARBA00023134"/>
    </source>
</evidence>
<dbReference type="CDD" id="cd01879">
    <property type="entry name" value="FeoB"/>
    <property type="match status" value="1"/>
</dbReference>
<feature type="transmembrane region" description="Helical" evidence="15">
    <location>
        <begin position="239"/>
        <end position="258"/>
    </location>
</feature>
<proteinExistence type="inferred from homology"/>
<feature type="domain" description="FeoB-type G" evidence="16">
    <location>
        <begin position="24"/>
        <end position="186"/>
    </location>
</feature>
<dbReference type="InterPro" id="IPR050860">
    <property type="entry name" value="FeoB_GTPase"/>
</dbReference>
<evidence type="ECO:0000256" key="2">
    <source>
        <dbReference type="ARBA" id="ARBA00022448"/>
    </source>
</evidence>
<feature type="binding site" evidence="13">
    <location>
        <begin position="56"/>
        <end position="60"/>
    </location>
    <ligand>
        <name>GTP</name>
        <dbReference type="ChEBI" id="CHEBI:37565"/>
        <label>1</label>
    </ligand>
</feature>
<feature type="binding site" evidence="14">
    <location>
        <position position="46"/>
    </location>
    <ligand>
        <name>Mg(2+)</name>
        <dbReference type="ChEBI" id="CHEBI:18420"/>
        <label>2</label>
    </ligand>
</feature>
<dbReference type="PROSITE" id="PS51711">
    <property type="entry name" value="G_FEOB"/>
    <property type="match status" value="1"/>
</dbReference>
<keyword evidence="14" id="KW-0479">Metal-binding</keyword>
<dbReference type="SUPFAM" id="SSF52540">
    <property type="entry name" value="P-loop containing nucleoside triphosphate hydrolases"/>
    <property type="match status" value="1"/>
</dbReference>
<evidence type="ECO:0000256" key="12">
    <source>
        <dbReference type="NCBIfam" id="TIGR00437"/>
    </source>
</evidence>
<keyword evidence="5 15" id="KW-0812">Transmembrane</keyword>